<keyword evidence="1" id="KW-0812">Transmembrane</keyword>
<evidence type="ECO:0000313" key="2">
    <source>
        <dbReference type="EMBL" id="KAF7633713.1"/>
    </source>
</evidence>
<accession>A0A8S9ZKB0</accession>
<evidence type="ECO:0008006" key="4">
    <source>
        <dbReference type="Google" id="ProtNLM"/>
    </source>
</evidence>
<proteinExistence type="predicted"/>
<keyword evidence="3" id="KW-1185">Reference proteome</keyword>
<evidence type="ECO:0000256" key="1">
    <source>
        <dbReference type="SAM" id="Phobius"/>
    </source>
</evidence>
<evidence type="ECO:0000313" key="3">
    <source>
        <dbReference type="Proteomes" id="UP000605970"/>
    </source>
</evidence>
<feature type="transmembrane region" description="Helical" evidence="1">
    <location>
        <begin position="58"/>
        <end position="77"/>
    </location>
</feature>
<keyword evidence="1" id="KW-1133">Transmembrane helix</keyword>
<organism evidence="2 3">
    <name type="scientific">Meloidogyne graminicola</name>
    <dbReference type="NCBI Taxonomy" id="189291"/>
    <lineage>
        <taxon>Eukaryota</taxon>
        <taxon>Metazoa</taxon>
        <taxon>Ecdysozoa</taxon>
        <taxon>Nematoda</taxon>
        <taxon>Chromadorea</taxon>
        <taxon>Rhabditida</taxon>
        <taxon>Tylenchina</taxon>
        <taxon>Tylenchomorpha</taxon>
        <taxon>Tylenchoidea</taxon>
        <taxon>Meloidogynidae</taxon>
        <taxon>Meloidogyninae</taxon>
        <taxon>Meloidogyne</taxon>
    </lineage>
</organism>
<gene>
    <name evidence="2" type="ORF">Mgra_00006894</name>
</gene>
<keyword evidence="1" id="KW-0472">Membrane</keyword>
<protein>
    <recommendedName>
        <fullName evidence="4">Transmembrane protein</fullName>
    </recommendedName>
</protein>
<dbReference type="Proteomes" id="UP000605970">
    <property type="component" value="Unassembled WGS sequence"/>
</dbReference>
<sequence length="135" mass="14992">MKAVEGIALEIQLNQFQVMTTSLMAVSLDNVLQLTSNVLIFGDVISKLKFLMDDRLKIFAVFFGVEIVVLQFLLLILRLKAVGAAMKNGAMLVIVENGIQTWEHIQLLLMEIGPNGLLQKSNVQLPNVKSLEVLQ</sequence>
<reference evidence="2" key="1">
    <citation type="journal article" date="2020" name="Ecol. Evol.">
        <title>Genome structure and content of the rice root-knot nematode (Meloidogyne graminicola).</title>
        <authorList>
            <person name="Phan N.T."/>
            <person name="Danchin E.G.J."/>
            <person name="Klopp C."/>
            <person name="Perfus-Barbeoch L."/>
            <person name="Kozlowski D.K."/>
            <person name="Koutsovoulos G.D."/>
            <person name="Lopez-Roques C."/>
            <person name="Bouchez O."/>
            <person name="Zahm M."/>
            <person name="Besnard G."/>
            <person name="Bellafiore S."/>
        </authorList>
    </citation>
    <scope>NUCLEOTIDE SEQUENCE</scope>
    <source>
        <strain evidence="2">VN-18</strain>
    </source>
</reference>
<dbReference type="AlphaFoldDB" id="A0A8S9ZKB0"/>
<name>A0A8S9ZKB0_9BILA</name>
<dbReference type="EMBL" id="JABEBT010000071">
    <property type="protein sequence ID" value="KAF7633713.1"/>
    <property type="molecule type" value="Genomic_DNA"/>
</dbReference>
<comment type="caution">
    <text evidence="2">The sequence shown here is derived from an EMBL/GenBank/DDBJ whole genome shotgun (WGS) entry which is preliminary data.</text>
</comment>